<evidence type="ECO:0008006" key="3">
    <source>
        <dbReference type="Google" id="ProtNLM"/>
    </source>
</evidence>
<evidence type="ECO:0000313" key="2">
    <source>
        <dbReference type="Proteomes" id="UP000198210"/>
    </source>
</evidence>
<gene>
    <name evidence="1" type="ORF">GA0074704_5554</name>
</gene>
<accession>A0A1C5K5E3</accession>
<dbReference type="Proteomes" id="UP000198210">
    <property type="component" value="Chromosome I"/>
</dbReference>
<dbReference type="AlphaFoldDB" id="A0A1C5K5E3"/>
<proteinExistence type="predicted"/>
<dbReference type="EMBL" id="LT607751">
    <property type="protein sequence ID" value="SCG78003.1"/>
    <property type="molecule type" value="Genomic_DNA"/>
</dbReference>
<name>A0A1C5K5E3_9ACTN</name>
<sequence length="98" mass="9898">MIEEPLSVRPGVLHEVAGGLDGVAYRLVRGLAGGLPPGPTPDGWQVDAALADLTAAVHAWAGARGARLAESAGGLRCAADGYRAADERAAGRLSGVDR</sequence>
<reference evidence="1 2" key="1">
    <citation type="submission" date="2016-06" db="EMBL/GenBank/DDBJ databases">
        <authorList>
            <person name="Kjaerup R.B."/>
            <person name="Dalgaard T.S."/>
            <person name="Juul-Madsen H.R."/>
        </authorList>
    </citation>
    <scope>NUCLEOTIDE SEQUENCE [LARGE SCALE GENOMIC DNA]</scope>
    <source>
        <strain evidence="1 2">DSM 45097</strain>
    </source>
</reference>
<evidence type="ECO:0000313" key="1">
    <source>
        <dbReference type="EMBL" id="SCG78003.1"/>
    </source>
</evidence>
<dbReference type="RefSeq" id="WP_088973195.1">
    <property type="nucleotide sequence ID" value="NZ_JBHLYF010000033.1"/>
</dbReference>
<protein>
    <recommendedName>
        <fullName evidence="3">Excreted virulence factor EspC, type VII ESX diderm</fullName>
    </recommendedName>
</protein>
<keyword evidence="2" id="KW-1185">Reference proteome</keyword>
<organism evidence="1 2">
    <name type="scientific">Micromonospora siamensis</name>
    <dbReference type="NCBI Taxonomy" id="299152"/>
    <lineage>
        <taxon>Bacteria</taxon>
        <taxon>Bacillati</taxon>
        <taxon>Actinomycetota</taxon>
        <taxon>Actinomycetes</taxon>
        <taxon>Micromonosporales</taxon>
        <taxon>Micromonosporaceae</taxon>
        <taxon>Micromonospora</taxon>
    </lineage>
</organism>